<proteinExistence type="predicted"/>
<feature type="region of interest" description="Disordered" evidence="1">
    <location>
        <begin position="1"/>
        <end position="20"/>
    </location>
</feature>
<organism evidence="2 3">
    <name type="scientific">Cafeteria roenbergensis</name>
    <name type="common">Marine flagellate</name>
    <dbReference type="NCBI Taxonomy" id="33653"/>
    <lineage>
        <taxon>Eukaryota</taxon>
        <taxon>Sar</taxon>
        <taxon>Stramenopiles</taxon>
        <taxon>Bigyra</taxon>
        <taxon>Opalozoa</taxon>
        <taxon>Bicosoecida</taxon>
        <taxon>Cafeteriaceae</taxon>
        <taxon>Cafeteria</taxon>
    </lineage>
</organism>
<evidence type="ECO:0000256" key="1">
    <source>
        <dbReference type="SAM" id="MobiDB-lite"/>
    </source>
</evidence>
<evidence type="ECO:0000313" key="3">
    <source>
        <dbReference type="Proteomes" id="UP000322899"/>
    </source>
</evidence>
<sequence>MQGSSSPPRAPVPRGQGQERLASSVAVMESLAREASAVLRDRIGCIDRLSGSERVAAILEVVLLKAVVSRENLRHRLRKAAHDVNKGNLDLRDAGDASEVSAMAFDVRSAGIRVVELLSSWRAAVAMAARGPNLTMPKPADPAPDPVPFVFSGVDYAQKIG</sequence>
<accession>A0A5A8ECZ0</accession>
<evidence type="ECO:0000313" key="2">
    <source>
        <dbReference type="EMBL" id="KAA0173800.1"/>
    </source>
</evidence>
<dbReference type="EMBL" id="VLTO01000029">
    <property type="protein sequence ID" value="KAA0173800.1"/>
    <property type="molecule type" value="Genomic_DNA"/>
</dbReference>
<name>A0A5A8ECZ0_CAFRO</name>
<reference evidence="2 3" key="1">
    <citation type="submission" date="2019-07" db="EMBL/GenBank/DDBJ databases">
        <title>Genomes of Cafeteria roenbergensis.</title>
        <authorList>
            <person name="Fischer M.G."/>
            <person name="Hackl T."/>
            <person name="Roman M."/>
        </authorList>
    </citation>
    <scope>NUCLEOTIDE SEQUENCE [LARGE SCALE GENOMIC DNA]</scope>
    <source>
        <strain evidence="2 3">E4-10P</strain>
    </source>
</reference>
<dbReference type="Proteomes" id="UP000322899">
    <property type="component" value="Unassembled WGS sequence"/>
</dbReference>
<comment type="caution">
    <text evidence="2">The sequence shown here is derived from an EMBL/GenBank/DDBJ whole genome shotgun (WGS) entry which is preliminary data.</text>
</comment>
<gene>
    <name evidence="2" type="ORF">FNF27_04757</name>
</gene>
<dbReference type="AlphaFoldDB" id="A0A5A8ECZ0"/>
<protein>
    <submittedName>
        <fullName evidence="2">Uncharacterized protein</fullName>
    </submittedName>
</protein>